<sequence length="208" mass="22690">MSLKTSLLAASLALGCVAAPSLADTYSGDLFDDIGGSASSENDFSIYVFGAGGWVSGGDLDYGGTDYDRSEGAAGEAGIGIRFTKNIRLDAAFQYNNFVIDEAAVEKFSAYTSLYTLYYDFTNDSSWTPYIGYGFGSAEMITDSSSDREDEDVTVNQFKVGVTYETASNLDLFGEFVWQGYSDSNMNNTDIDEFDQWKAQAGLRYSFF</sequence>
<proteinExistence type="predicted"/>
<dbReference type="Proteomes" id="UP000000788">
    <property type="component" value="Chromosome"/>
</dbReference>
<dbReference type="AlphaFoldDB" id="A9BBA0"/>
<keyword evidence="3" id="KW-1185">Reference proteome</keyword>
<dbReference type="OrthoDB" id="542539at2"/>
<dbReference type="EMBL" id="CP000878">
    <property type="protein sequence ID" value="ABX09112.1"/>
    <property type="molecule type" value="Genomic_DNA"/>
</dbReference>
<organism evidence="2 3">
    <name type="scientific">Prochlorococcus marinus (strain MIT 9211)</name>
    <dbReference type="NCBI Taxonomy" id="93059"/>
    <lineage>
        <taxon>Bacteria</taxon>
        <taxon>Bacillati</taxon>
        <taxon>Cyanobacteriota</taxon>
        <taxon>Cyanophyceae</taxon>
        <taxon>Synechococcales</taxon>
        <taxon>Prochlorococcaceae</taxon>
        <taxon>Prochlorococcus</taxon>
    </lineage>
</organism>
<evidence type="ECO:0000313" key="2">
    <source>
        <dbReference type="EMBL" id="ABX09112.1"/>
    </source>
</evidence>
<feature type="signal peptide" evidence="1">
    <location>
        <begin position="1"/>
        <end position="23"/>
    </location>
</feature>
<feature type="chain" id="PRO_5002735569" evidence="1">
    <location>
        <begin position="24"/>
        <end position="208"/>
    </location>
</feature>
<dbReference type="STRING" id="93059.P9211_11811"/>
<protein>
    <submittedName>
        <fullName evidence="2">Uncharacterized protein</fullName>
    </submittedName>
</protein>
<dbReference type="Gene3D" id="2.40.160.20">
    <property type="match status" value="1"/>
</dbReference>
<dbReference type="SUPFAM" id="SSF56925">
    <property type="entry name" value="OMPA-like"/>
    <property type="match status" value="1"/>
</dbReference>
<reference evidence="2 3" key="1">
    <citation type="journal article" date="2007" name="PLoS Genet.">
        <title>Patterns and implications of gene gain and loss in the evolution of Prochlorococcus.</title>
        <authorList>
            <person name="Kettler G.C."/>
            <person name="Martiny A.C."/>
            <person name="Huang K."/>
            <person name="Zucker J."/>
            <person name="Coleman M.L."/>
            <person name="Rodrigue S."/>
            <person name="Chen F."/>
            <person name="Lapidus A."/>
            <person name="Ferriera S."/>
            <person name="Johnson J."/>
            <person name="Steglich C."/>
            <person name="Church G.M."/>
            <person name="Richardson P."/>
            <person name="Chisholm S.W."/>
        </authorList>
    </citation>
    <scope>NUCLEOTIDE SEQUENCE [LARGE SCALE GENOMIC DNA]</scope>
    <source>
        <strain evidence="3">MIT 9211</strain>
    </source>
</reference>
<gene>
    <name evidence="2" type="ordered locus">P9211_11811</name>
</gene>
<dbReference type="HOGENOM" id="CLU_104615_0_0_3"/>
<evidence type="ECO:0000256" key="1">
    <source>
        <dbReference type="SAM" id="SignalP"/>
    </source>
</evidence>
<accession>A9BBA0</accession>
<name>A9BBA0_PROM4</name>
<dbReference type="RefSeq" id="WP_012195733.1">
    <property type="nucleotide sequence ID" value="NC_009976.1"/>
</dbReference>
<dbReference type="KEGG" id="pmj:P9211_11811"/>
<evidence type="ECO:0000313" key="3">
    <source>
        <dbReference type="Proteomes" id="UP000000788"/>
    </source>
</evidence>
<dbReference type="PROSITE" id="PS51257">
    <property type="entry name" value="PROKAR_LIPOPROTEIN"/>
    <property type="match status" value="1"/>
</dbReference>
<keyword evidence="1" id="KW-0732">Signal</keyword>
<dbReference type="InterPro" id="IPR011250">
    <property type="entry name" value="OMP/PagP_B-barrel"/>
</dbReference>
<dbReference type="eggNOG" id="COG3637">
    <property type="taxonomic scope" value="Bacteria"/>
</dbReference>